<sequence>MANRIINTKALYFNKYIQNSLGMIPNYPGTLIQAPMGYGKTTAVRNFLSTIDADVIWQSVYDQGDTEFWAGFCQAISRIDAGCGNQLKKIGMPKESLMKREAMSLLEQLHLQKRSFLVIDDYHFVKTPEVDDFLEVFVRNVPAELHLIILSRTSVFKNTSELQLKGIINYIGIQALQFSPSDIKEYYAICGIKINEKELSEIYSRTEGWVSALYLLAREYELHGAFVLTKSISELIYHAVYEPLDEDVKAFLMSVCHFDQFSLQQAEYMWNQNAGQLLKLLMEHNAFIILDPDSGGYCFHSIFSSCLQERFRLLDEKKMEDIWRKMGELYLKNKEYLLSMKSFCKAKDYNGFLTALEQDKGDSIFFEQKEFIAEHYDKCPVEVKREHPVAILVFMIIMLVNFSELALFEAACREFLWCLENNPVLDPEEKNQLMGEYELVLGIASFNDMFMMGEHFAKAESLLRFPPKSLTSNNSWTFGSPSVLCLYHREAGALKHTIQYYQNTSNYSASTDGHGRGASNLMEAEWQYHLGAFENAEILTFKAINEARSSDQNLDIVLCANFLLMRLALLKGNFSQAQSLLLQMREEIKEKQVYTLIYTIELCDAYLHACLGQADNISDWLMEEEYLKNMFPPSIAFANIVLGKTLLAQRKATKLLGLSGEFLQQASVFPNLLASIYIEIYVAAANCQLSRTDAGVKALKRSIDMAAPDGLILPFVENADGLEPLLHLVIREEKYSGFIKEVMSVGSLYRAAVSKINLEHFTRKPPRLTAREKEVALLVMEGLNNKEIGSSLYISPNTVKRELKSIFSKLGINSRVLLKKEMFL</sequence>
<dbReference type="PRINTS" id="PR00038">
    <property type="entry name" value="HTHLUXR"/>
</dbReference>
<dbReference type="SMART" id="SM00421">
    <property type="entry name" value="HTH_LUXR"/>
    <property type="match status" value="1"/>
</dbReference>
<dbReference type="PROSITE" id="PS00622">
    <property type="entry name" value="HTH_LUXR_1"/>
    <property type="match status" value="1"/>
</dbReference>
<dbReference type="Gene3D" id="1.25.40.10">
    <property type="entry name" value="Tetratricopeptide repeat domain"/>
    <property type="match status" value="1"/>
</dbReference>
<dbReference type="PANTHER" id="PTHR44688:SF16">
    <property type="entry name" value="DNA-BINDING TRANSCRIPTIONAL ACTIVATOR DEVR_DOSR"/>
    <property type="match status" value="1"/>
</dbReference>
<dbReference type="GO" id="GO:0003677">
    <property type="term" value="F:DNA binding"/>
    <property type="evidence" value="ECO:0007669"/>
    <property type="project" value="UniProtKB-KW"/>
</dbReference>
<dbReference type="InterPro" id="IPR000792">
    <property type="entry name" value="Tscrpt_reg_LuxR_C"/>
</dbReference>
<dbReference type="EMBL" id="JAGSND010000018">
    <property type="protein sequence ID" value="MBR0599926.1"/>
    <property type="molecule type" value="Genomic_DNA"/>
</dbReference>
<dbReference type="SUPFAM" id="SSF46894">
    <property type="entry name" value="C-terminal effector domain of the bipartite response regulators"/>
    <property type="match status" value="1"/>
</dbReference>
<organism evidence="5 6">
    <name type="scientific">Sinanaerobacter chloroacetimidivorans</name>
    <dbReference type="NCBI Taxonomy" id="2818044"/>
    <lineage>
        <taxon>Bacteria</taxon>
        <taxon>Bacillati</taxon>
        <taxon>Bacillota</taxon>
        <taxon>Clostridia</taxon>
        <taxon>Peptostreptococcales</taxon>
        <taxon>Anaerovoracaceae</taxon>
        <taxon>Sinanaerobacter</taxon>
    </lineage>
</organism>
<feature type="domain" description="HTH luxR-type" evidence="4">
    <location>
        <begin position="761"/>
        <end position="824"/>
    </location>
</feature>
<dbReference type="Pfam" id="PF25873">
    <property type="entry name" value="WHD_MalT"/>
    <property type="match status" value="1"/>
</dbReference>
<dbReference type="RefSeq" id="WP_227020054.1">
    <property type="nucleotide sequence ID" value="NZ_JAGSND010000018.1"/>
</dbReference>
<gene>
    <name evidence="5" type="ORF">KCX82_18750</name>
</gene>
<dbReference type="AlphaFoldDB" id="A0A8J7W6H7"/>
<evidence type="ECO:0000313" key="5">
    <source>
        <dbReference type="EMBL" id="MBR0599926.1"/>
    </source>
</evidence>
<dbReference type="InterPro" id="IPR011990">
    <property type="entry name" value="TPR-like_helical_dom_sf"/>
</dbReference>
<dbReference type="PANTHER" id="PTHR44688">
    <property type="entry name" value="DNA-BINDING TRANSCRIPTIONAL ACTIVATOR DEVR_DOSR"/>
    <property type="match status" value="1"/>
</dbReference>
<dbReference type="InterPro" id="IPR059106">
    <property type="entry name" value="WHD_MalT"/>
</dbReference>
<evidence type="ECO:0000256" key="2">
    <source>
        <dbReference type="ARBA" id="ARBA00023125"/>
    </source>
</evidence>
<dbReference type="Pfam" id="PF17874">
    <property type="entry name" value="TPR_MalT"/>
    <property type="match status" value="1"/>
</dbReference>
<dbReference type="CDD" id="cd06170">
    <property type="entry name" value="LuxR_C_like"/>
    <property type="match status" value="1"/>
</dbReference>
<keyword evidence="1" id="KW-0805">Transcription regulation</keyword>
<dbReference type="Pfam" id="PF00196">
    <property type="entry name" value="GerE"/>
    <property type="match status" value="1"/>
</dbReference>
<evidence type="ECO:0000259" key="4">
    <source>
        <dbReference type="PROSITE" id="PS50043"/>
    </source>
</evidence>
<dbReference type="InterPro" id="IPR041617">
    <property type="entry name" value="TPR_MalT"/>
</dbReference>
<dbReference type="Gene3D" id="1.10.10.10">
    <property type="entry name" value="Winged helix-like DNA-binding domain superfamily/Winged helix DNA-binding domain"/>
    <property type="match status" value="1"/>
</dbReference>
<protein>
    <submittedName>
        <fullName evidence="5">Helix-turn-helix transcriptional regulator</fullName>
    </submittedName>
</protein>
<evidence type="ECO:0000256" key="1">
    <source>
        <dbReference type="ARBA" id="ARBA00023015"/>
    </source>
</evidence>
<reference evidence="5" key="2">
    <citation type="submission" date="2021-04" db="EMBL/GenBank/DDBJ databases">
        <authorList>
            <person name="Liu J."/>
        </authorList>
    </citation>
    <scope>NUCLEOTIDE SEQUENCE</scope>
    <source>
        <strain evidence="5">BAD-6</strain>
    </source>
</reference>
<dbReference type="GO" id="GO:0006355">
    <property type="term" value="P:regulation of DNA-templated transcription"/>
    <property type="evidence" value="ECO:0007669"/>
    <property type="project" value="InterPro"/>
</dbReference>
<proteinExistence type="predicted"/>
<evidence type="ECO:0000313" key="6">
    <source>
        <dbReference type="Proteomes" id="UP000675664"/>
    </source>
</evidence>
<dbReference type="PROSITE" id="PS50043">
    <property type="entry name" value="HTH_LUXR_2"/>
    <property type="match status" value="1"/>
</dbReference>
<keyword evidence="6" id="KW-1185">Reference proteome</keyword>
<reference evidence="5" key="1">
    <citation type="submission" date="2021-04" db="EMBL/GenBank/DDBJ databases">
        <title>Sinoanaerobacter chloroacetimidivorans sp. nov., an obligate anaerobic bacterium isolated from anaerobic sludge.</title>
        <authorList>
            <person name="Bao Y."/>
        </authorList>
    </citation>
    <scope>NUCLEOTIDE SEQUENCE</scope>
    <source>
        <strain evidence="5">BAD-6</strain>
    </source>
</reference>
<dbReference type="InterPro" id="IPR036388">
    <property type="entry name" value="WH-like_DNA-bd_sf"/>
</dbReference>
<dbReference type="Proteomes" id="UP000675664">
    <property type="component" value="Unassembled WGS sequence"/>
</dbReference>
<dbReference type="InterPro" id="IPR016032">
    <property type="entry name" value="Sig_transdc_resp-reg_C-effctor"/>
</dbReference>
<accession>A0A8J7W6H7</accession>
<dbReference type="SUPFAM" id="SSF52540">
    <property type="entry name" value="P-loop containing nucleoside triphosphate hydrolases"/>
    <property type="match status" value="1"/>
</dbReference>
<keyword evidence="2" id="KW-0238">DNA-binding</keyword>
<keyword evidence="3" id="KW-0804">Transcription</keyword>
<comment type="caution">
    <text evidence="5">The sequence shown here is derived from an EMBL/GenBank/DDBJ whole genome shotgun (WGS) entry which is preliminary data.</text>
</comment>
<name>A0A8J7W6H7_9FIRM</name>
<evidence type="ECO:0000256" key="3">
    <source>
        <dbReference type="ARBA" id="ARBA00023163"/>
    </source>
</evidence>
<dbReference type="InterPro" id="IPR027417">
    <property type="entry name" value="P-loop_NTPase"/>
</dbReference>